<reference evidence="4" key="1">
    <citation type="submission" date="2020-09" db="EMBL/GenBank/DDBJ databases">
        <title>Genome-Enabled Discovery of Anthraquinone Biosynthesis in Senna tora.</title>
        <authorList>
            <person name="Kang S.-H."/>
            <person name="Pandey R.P."/>
            <person name="Lee C.-M."/>
            <person name="Sim J.-S."/>
            <person name="Jeong J.-T."/>
            <person name="Choi B.-S."/>
            <person name="Jung M."/>
            <person name="Ginzburg D."/>
            <person name="Zhao K."/>
            <person name="Won S.Y."/>
            <person name="Oh T.-J."/>
            <person name="Yu Y."/>
            <person name="Kim N.-H."/>
            <person name="Lee O.R."/>
            <person name="Lee T.-H."/>
            <person name="Bashyal P."/>
            <person name="Kim T.-S."/>
            <person name="Lee W.-H."/>
            <person name="Kawkins C."/>
            <person name="Kim C.-K."/>
            <person name="Kim J.S."/>
            <person name="Ahn B.O."/>
            <person name="Rhee S.Y."/>
            <person name="Sohng J.K."/>
        </authorList>
    </citation>
    <scope>NUCLEOTIDE SEQUENCE</scope>
    <source>
        <tissue evidence="4">Leaf</tissue>
    </source>
</reference>
<dbReference type="InterPro" id="IPR026961">
    <property type="entry name" value="PGG_dom"/>
</dbReference>
<comment type="caution">
    <text evidence="4">The sequence shown here is derived from an EMBL/GenBank/DDBJ whole genome shotgun (WGS) entry which is preliminary data.</text>
</comment>
<evidence type="ECO:0000256" key="2">
    <source>
        <dbReference type="SAM" id="Phobius"/>
    </source>
</evidence>
<evidence type="ECO:0000313" key="5">
    <source>
        <dbReference type="Proteomes" id="UP000634136"/>
    </source>
</evidence>
<dbReference type="Gene3D" id="1.25.40.20">
    <property type="entry name" value="Ankyrin repeat-containing domain"/>
    <property type="match status" value="1"/>
</dbReference>
<comment type="subcellular location">
    <subcellularLocation>
        <location evidence="1">Cell membrane</location>
        <topology evidence="1">Peripheral membrane protein</topology>
    </subcellularLocation>
</comment>
<evidence type="ECO:0000313" key="4">
    <source>
        <dbReference type="EMBL" id="KAF7801358.1"/>
    </source>
</evidence>
<dbReference type="OrthoDB" id="1652385at2759"/>
<evidence type="ECO:0000259" key="3">
    <source>
        <dbReference type="Pfam" id="PF13962"/>
    </source>
</evidence>
<protein>
    <submittedName>
        <fullName evidence="4">Ankyrin repeat-containing protein NPR4-like isoform X2</fullName>
    </submittedName>
</protein>
<name>A0A834SFD9_9FABA</name>
<dbReference type="GO" id="GO:0005886">
    <property type="term" value="C:plasma membrane"/>
    <property type="evidence" value="ECO:0007669"/>
    <property type="project" value="UniProtKB-SubCell"/>
</dbReference>
<dbReference type="PANTHER" id="PTHR24177">
    <property type="entry name" value="CASKIN"/>
    <property type="match status" value="1"/>
</dbReference>
<dbReference type="FunFam" id="1.25.40.20:FF:000412">
    <property type="entry name" value="Ankyrin repeat-containing protein ITN1 isoform C"/>
    <property type="match status" value="1"/>
</dbReference>
<sequence length="394" mass="45004">MADLALKVVEEMPKVAFERDGNYETGLHILARKPLTSICQSKRYRKRLMRSCLKQTQLLDLVRCLWKAFLTLDDGEIMDTIRQPSQVLFNAVEVGNFEFVAELMSTYPDLIWEVDERNRSIIHIAVLHRHASIFNLIHDIGPVKDFIVTFMDEQDNSNLLHLAAKLAPPDRLNIVSGAAFQMMFELLWFEEVKKIMLPSLIEMKNSEGMTPHQLFTKEHEDLLNKAESWMKRTSNSCMVVSTLITTGVFSAAFSTPGGINDTTKTPNHLHNPPFLIFSISNAIALISSSASILIFLSILMSRYAEGDFYRSLPLKLICGLMALFVSIISMMVAFSSAFFVTFYHGLKWVPDFISVLAFVPIPLFAILLFPLWSDVVYSTYFCRYLFRPTKHMLY</sequence>
<dbReference type="Proteomes" id="UP000634136">
    <property type="component" value="Unassembled WGS sequence"/>
</dbReference>
<feature type="transmembrane region" description="Helical" evidence="2">
    <location>
        <begin position="235"/>
        <end position="254"/>
    </location>
</feature>
<feature type="transmembrane region" description="Helical" evidence="2">
    <location>
        <begin position="320"/>
        <end position="346"/>
    </location>
</feature>
<keyword evidence="2" id="KW-0812">Transmembrane</keyword>
<accession>A0A834SFD9</accession>
<feature type="transmembrane region" description="Helical" evidence="2">
    <location>
        <begin position="274"/>
        <end position="299"/>
    </location>
</feature>
<keyword evidence="2" id="KW-0472">Membrane</keyword>
<evidence type="ECO:0000256" key="1">
    <source>
        <dbReference type="ARBA" id="ARBA00004202"/>
    </source>
</evidence>
<dbReference type="EMBL" id="JAAIUW010000013">
    <property type="protein sequence ID" value="KAF7801358.1"/>
    <property type="molecule type" value="Genomic_DNA"/>
</dbReference>
<dbReference type="PANTHER" id="PTHR24177:SF356">
    <property type="entry name" value="ANKYRIN REPEAT PLANT-LIKE PROTEIN"/>
    <property type="match status" value="1"/>
</dbReference>
<feature type="transmembrane region" description="Helical" evidence="2">
    <location>
        <begin position="352"/>
        <end position="377"/>
    </location>
</feature>
<keyword evidence="2" id="KW-1133">Transmembrane helix</keyword>
<feature type="domain" description="PGG" evidence="3">
    <location>
        <begin position="228"/>
        <end position="340"/>
    </location>
</feature>
<dbReference type="SUPFAM" id="SSF48403">
    <property type="entry name" value="Ankyrin repeat"/>
    <property type="match status" value="1"/>
</dbReference>
<keyword evidence="5" id="KW-1185">Reference proteome</keyword>
<gene>
    <name evidence="4" type="ORF">G2W53_040469</name>
</gene>
<dbReference type="InterPro" id="IPR036770">
    <property type="entry name" value="Ankyrin_rpt-contain_sf"/>
</dbReference>
<dbReference type="AlphaFoldDB" id="A0A834SFD9"/>
<organism evidence="4 5">
    <name type="scientific">Senna tora</name>
    <dbReference type="NCBI Taxonomy" id="362788"/>
    <lineage>
        <taxon>Eukaryota</taxon>
        <taxon>Viridiplantae</taxon>
        <taxon>Streptophyta</taxon>
        <taxon>Embryophyta</taxon>
        <taxon>Tracheophyta</taxon>
        <taxon>Spermatophyta</taxon>
        <taxon>Magnoliopsida</taxon>
        <taxon>eudicotyledons</taxon>
        <taxon>Gunneridae</taxon>
        <taxon>Pentapetalae</taxon>
        <taxon>rosids</taxon>
        <taxon>fabids</taxon>
        <taxon>Fabales</taxon>
        <taxon>Fabaceae</taxon>
        <taxon>Caesalpinioideae</taxon>
        <taxon>Cassia clade</taxon>
        <taxon>Senna</taxon>
    </lineage>
</organism>
<dbReference type="Pfam" id="PF13962">
    <property type="entry name" value="PGG"/>
    <property type="match status" value="1"/>
</dbReference>
<proteinExistence type="predicted"/>